<dbReference type="CDD" id="cd04301">
    <property type="entry name" value="NAT_SF"/>
    <property type="match status" value="1"/>
</dbReference>
<dbReference type="PROSITE" id="PS51186">
    <property type="entry name" value="GNAT"/>
    <property type="match status" value="1"/>
</dbReference>
<evidence type="ECO:0000259" key="1">
    <source>
        <dbReference type="PROSITE" id="PS51186"/>
    </source>
</evidence>
<evidence type="ECO:0000313" key="2">
    <source>
        <dbReference type="EMBL" id="SPO00350.1"/>
    </source>
</evidence>
<evidence type="ECO:0000313" key="3">
    <source>
        <dbReference type="Proteomes" id="UP001187682"/>
    </source>
</evidence>
<name>A0AAE8STC4_9PEZI</name>
<dbReference type="InterPro" id="IPR016181">
    <property type="entry name" value="Acyl_CoA_acyltransferase"/>
</dbReference>
<dbReference type="AlphaFoldDB" id="A0AAE8STC4"/>
<comment type="caution">
    <text evidence="2">The sequence shown here is derived from an EMBL/GenBank/DDBJ whole genome shotgun (WGS) entry which is preliminary data.</text>
</comment>
<sequence length="251" mass="27783">MANSSSDVRVEVIQHEDDIAHAFDAASNTFGRQTRDAIWMAMNPGWDTPEGRTKCVARMVTRWRDATRDRDGNLNTTFIKATVPDPQDPTQRAVAGVAIWMQTSAVEGRGVPPPENLIKDMGIEELYPDDEAEQRFLAQVMGSLCKQRWEAARKAASTQSPAIMGLDMCVVNPAFQRRGVAGKLVEWGLKEVERRGGMEAVTEASSMGRSVYARLGFQQEGPEIVYQVDEEFAGRDTPSNIFMRTGTIGRG</sequence>
<protein>
    <recommendedName>
        <fullName evidence="1">N-acetyltransferase domain-containing protein</fullName>
    </recommendedName>
</protein>
<organism evidence="2 3">
    <name type="scientific">Cephalotrichum gorgonifer</name>
    <dbReference type="NCBI Taxonomy" id="2041049"/>
    <lineage>
        <taxon>Eukaryota</taxon>
        <taxon>Fungi</taxon>
        <taxon>Dikarya</taxon>
        <taxon>Ascomycota</taxon>
        <taxon>Pezizomycotina</taxon>
        <taxon>Sordariomycetes</taxon>
        <taxon>Hypocreomycetidae</taxon>
        <taxon>Microascales</taxon>
        <taxon>Microascaceae</taxon>
        <taxon>Cephalotrichum</taxon>
    </lineage>
</organism>
<feature type="domain" description="N-acetyltransferase" evidence="1">
    <location>
        <begin position="101"/>
        <end position="244"/>
    </location>
</feature>
<dbReference type="SUPFAM" id="SSF55729">
    <property type="entry name" value="Acyl-CoA N-acyltransferases (Nat)"/>
    <property type="match status" value="1"/>
</dbReference>
<keyword evidence="3" id="KW-1185">Reference proteome</keyword>
<dbReference type="Gene3D" id="3.40.630.30">
    <property type="match status" value="1"/>
</dbReference>
<gene>
    <name evidence="2" type="ORF">DNG_03195</name>
</gene>
<dbReference type="Proteomes" id="UP001187682">
    <property type="component" value="Unassembled WGS sequence"/>
</dbReference>
<dbReference type="PANTHER" id="PTHR42791:SF14">
    <property type="entry name" value="N-ACETYLTRANSFERASE DOMAIN-CONTAINING PROTEIN"/>
    <property type="match status" value="1"/>
</dbReference>
<dbReference type="InterPro" id="IPR052523">
    <property type="entry name" value="Trichothecene_AcTrans"/>
</dbReference>
<proteinExistence type="predicted"/>
<dbReference type="Pfam" id="PF13673">
    <property type="entry name" value="Acetyltransf_10"/>
    <property type="match status" value="1"/>
</dbReference>
<reference evidence="2" key="1">
    <citation type="submission" date="2018-03" db="EMBL/GenBank/DDBJ databases">
        <authorList>
            <person name="Guldener U."/>
        </authorList>
    </citation>
    <scope>NUCLEOTIDE SEQUENCE</scope>
</reference>
<dbReference type="GO" id="GO:0016747">
    <property type="term" value="F:acyltransferase activity, transferring groups other than amino-acyl groups"/>
    <property type="evidence" value="ECO:0007669"/>
    <property type="project" value="InterPro"/>
</dbReference>
<accession>A0AAE8STC4</accession>
<dbReference type="EMBL" id="ONZQ02000003">
    <property type="protein sequence ID" value="SPO00350.1"/>
    <property type="molecule type" value="Genomic_DNA"/>
</dbReference>
<dbReference type="InterPro" id="IPR000182">
    <property type="entry name" value="GNAT_dom"/>
</dbReference>
<dbReference type="PANTHER" id="PTHR42791">
    <property type="entry name" value="GNAT FAMILY ACETYLTRANSFERASE"/>
    <property type="match status" value="1"/>
</dbReference>